<organism evidence="7">
    <name type="scientific">Magnetococcus massalia (strain MO-1)</name>
    <dbReference type="NCBI Taxonomy" id="451514"/>
    <lineage>
        <taxon>Bacteria</taxon>
        <taxon>Pseudomonadati</taxon>
        <taxon>Pseudomonadota</taxon>
        <taxon>Magnetococcia</taxon>
        <taxon>Magnetococcales</taxon>
        <taxon>Magnetococcaceae</taxon>
        <taxon>Magnetococcus</taxon>
    </lineage>
</organism>
<gene>
    <name evidence="6" type="primary">prmA</name>
    <name evidence="7" type="ORF">MAGMO_0747</name>
</gene>
<dbReference type="Pfam" id="PF06325">
    <property type="entry name" value="PrmA"/>
    <property type="match status" value="1"/>
</dbReference>
<name>A0A1S7LEJ0_MAGMO</name>
<accession>A0A1S7LEJ0</accession>
<proteinExistence type="inferred from homology"/>
<feature type="binding site" evidence="6">
    <location>
        <position position="168"/>
    </location>
    <ligand>
        <name>S-adenosyl-L-methionine</name>
        <dbReference type="ChEBI" id="CHEBI:59789"/>
    </ligand>
</feature>
<feature type="binding site" evidence="6">
    <location>
        <position position="144"/>
    </location>
    <ligand>
        <name>S-adenosyl-L-methionine</name>
        <dbReference type="ChEBI" id="CHEBI:59789"/>
    </ligand>
</feature>
<dbReference type="NCBIfam" id="TIGR00406">
    <property type="entry name" value="prmA"/>
    <property type="match status" value="1"/>
</dbReference>
<dbReference type="InterPro" id="IPR004498">
    <property type="entry name" value="Ribosomal_PrmA_MeTrfase"/>
</dbReference>
<dbReference type="GO" id="GO:0032259">
    <property type="term" value="P:methylation"/>
    <property type="evidence" value="ECO:0007669"/>
    <property type="project" value="UniProtKB-KW"/>
</dbReference>
<dbReference type="PANTHER" id="PTHR43648:SF1">
    <property type="entry name" value="ELECTRON TRANSFER FLAVOPROTEIN BETA SUBUNIT LYSINE METHYLTRANSFERASE"/>
    <property type="match status" value="1"/>
</dbReference>
<dbReference type="CDD" id="cd02440">
    <property type="entry name" value="AdoMet_MTases"/>
    <property type="match status" value="1"/>
</dbReference>
<dbReference type="AlphaFoldDB" id="A0A1S7LEJ0"/>
<dbReference type="GO" id="GO:0005840">
    <property type="term" value="C:ribosome"/>
    <property type="evidence" value="ECO:0007669"/>
    <property type="project" value="UniProtKB-KW"/>
</dbReference>
<comment type="function">
    <text evidence="6">Methylates ribosomal protein L11.</text>
</comment>
<dbReference type="HAMAP" id="MF_00735">
    <property type="entry name" value="Methyltr_PrmA"/>
    <property type="match status" value="1"/>
</dbReference>
<feature type="binding site" evidence="6">
    <location>
        <position position="232"/>
    </location>
    <ligand>
        <name>S-adenosyl-L-methionine</name>
        <dbReference type="ChEBI" id="CHEBI:59789"/>
    </ligand>
</feature>
<evidence type="ECO:0000256" key="3">
    <source>
        <dbReference type="ARBA" id="ARBA00022603"/>
    </source>
</evidence>
<evidence type="ECO:0000256" key="5">
    <source>
        <dbReference type="ARBA" id="ARBA00022691"/>
    </source>
</evidence>
<feature type="binding site" evidence="6">
    <location>
        <position position="190"/>
    </location>
    <ligand>
        <name>S-adenosyl-L-methionine</name>
        <dbReference type="ChEBI" id="CHEBI:59789"/>
    </ligand>
</feature>
<keyword evidence="7" id="KW-0687">Ribonucleoprotein</keyword>
<dbReference type="EMBL" id="LO017727">
    <property type="protein sequence ID" value="CRH04948.1"/>
    <property type="molecule type" value="Genomic_DNA"/>
</dbReference>
<evidence type="ECO:0000313" key="7">
    <source>
        <dbReference type="EMBL" id="CRH04948.1"/>
    </source>
</evidence>
<dbReference type="PANTHER" id="PTHR43648">
    <property type="entry name" value="ELECTRON TRANSFER FLAVOPROTEIN BETA SUBUNIT LYSINE METHYLTRANSFERASE"/>
    <property type="match status" value="1"/>
</dbReference>
<keyword evidence="4 6" id="KW-0808">Transferase</keyword>
<dbReference type="EC" id="2.1.1.-" evidence="6"/>
<dbReference type="GO" id="GO:0005737">
    <property type="term" value="C:cytoplasm"/>
    <property type="evidence" value="ECO:0007669"/>
    <property type="project" value="UniProtKB-SubCell"/>
</dbReference>
<evidence type="ECO:0000256" key="1">
    <source>
        <dbReference type="ARBA" id="ARBA00009741"/>
    </source>
</evidence>
<dbReference type="Gene3D" id="3.40.50.150">
    <property type="entry name" value="Vaccinia Virus protein VP39"/>
    <property type="match status" value="1"/>
</dbReference>
<keyword evidence="2 6" id="KW-0963">Cytoplasm</keyword>
<comment type="catalytic activity">
    <reaction evidence="6">
        <text>L-lysyl-[protein] + 3 S-adenosyl-L-methionine = N(6),N(6),N(6)-trimethyl-L-lysyl-[protein] + 3 S-adenosyl-L-homocysteine + 3 H(+)</text>
        <dbReference type="Rhea" id="RHEA:54192"/>
        <dbReference type="Rhea" id="RHEA-COMP:9752"/>
        <dbReference type="Rhea" id="RHEA-COMP:13826"/>
        <dbReference type="ChEBI" id="CHEBI:15378"/>
        <dbReference type="ChEBI" id="CHEBI:29969"/>
        <dbReference type="ChEBI" id="CHEBI:57856"/>
        <dbReference type="ChEBI" id="CHEBI:59789"/>
        <dbReference type="ChEBI" id="CHEBI:61961"/>
    </reaction>
</comment>
<comment type="subcellular location">
    <subcellularLocation>
        <location evidence="6">Cytoplasm</location>
    </subcellularLocation>
</comment>
<dbReference type="SUPFAM" id="SSF53335">
    <property type="entry name" value="S-adenosyl-L-methionine-dependent methyltransferases"/>
    <property type="match status" value="1"/>
</dbReference>
<comment type="similarity">
    <text evidence="1 6">Belongs to the methyltransferase superfamily. PrmA family.</text>
</comment>
<keyword evidence="5 6" id="KW-0949">S-adenosyl-L-methionine</keyword>
<sequence length="299" mass="32865">MMWSLSFELPVSLSEAVSQWLLDEGSMGASIEDTGSVPVLDESGTFERCQLRGYFDDRPHETDFALRLQLFLTALGHTETPTLTWQEREEEDWQEAWKQYFEPIEVGENLLILPSWLEPPAENQRTILSIDPQQAFGTGSHATTFGCLERIEHYIKSRGCPTEMMDLGTGSGILAIAARKLGTPQVLATDIDPVAVETCQENARLNGVSEGLTAQLAETVPTDQQMPLITANILMPVLVSMLQNGLANALAPGGTLLLSGILAEQSDEIRSAIDAAGLQLVEPIHHYEEWVVMEACKNV</sequence>
<evidence type="ECO:0000256" key="6">
    <source>
        <dbReference type="HAMAP-Rule" id="MF_00735"/>
    </source>
</evidence>
<evidence type="ECO:0000256" key="4">
    <source>
        <dbReference type="ARBA" id="ARBA00022679"/>
    </source>
</evidence>
<dbReference type="InterPro" id="IPR029063">
    <property type="entry name" value="SAM-dependent_MTases_sf"/>
</dbReference>
<reference evidence="7" key="1">
    <citation type="submission" date="2015-04" db="EMBL/GenBank/DDBJ databases">
        <authorList>
            <person name="Syromyatnikov M.Y."/>
            <person name="Popov V.N."/>
        </authorList>
    </citation>
    <scope>NUCLEOTIDE SEQUENCE</scope>
    <source>
        <strain evidence="7">MO-1</strain>
    </source>
</reference>
<protein>
    <recommendedName>
        <fullName evidence="6">Ribosomal protein L11 methyltransferase</fullName>
        <shortName evidence="6">L11 Mtase</shortName>
        <ecNumber evidence="6">2.1.1.-</ecNumber>
    </recommendedName>
</protein>
<dbReference type="InterPro" id="IPR050078">
    <property type="entry name" value="Ribosomal_L11_MeTrfase_PrmA"/>
</dbReference>
<keyword evidence="3 6" id="KW-0489">Methyltransferase</keyword>
<dbReference type="GO" id="GO:0016279">
    <property type="term" value="F:protein-lysine N-methyltransferase activity"/>
    <property type="evidence" value="ECO:0007669"/>
    <property type="project" value="RHEA"/>
</dbReference>
<evidence type="ECO:0000256" key="2">
    <source>
        <dbReference type="ARBA" id="ARBA00022490"/>
    </source>
</evidence>
<keyword evidence="7" id="KW-0689">Ribosomal protein</keyword>